<evidence type="ECO:0000256" key="8">
    <source>
        <dbReference type="ARBA" id="ARBA00048679"/>
    </source>
</evidence>
<dbReference type="GO" id="GO:0035556">
    <property type="term" value="P:intracellular signal transduction"/>
    <property type="evidence" value="ECO:0007669"/>
    <property type="project" value="TreeGrafter"/>
</dbReference>
<evidence type="ECO:0000256" key="2">
    <source>
        <dbReference type="ARBA" id="ARBA00022527"/>
    </source>
</evidence>
<evidence type="ECO:0000256" key="7">
    <source>
        <dbReference type="ARBA" id="ARBA00047899"/>
    </source>
</evidence>
<dbReference type="InterPro" id="IPR049571">
    <property type="entry name" value="NIM1K_STKc"/>
</dbReference>
<dbReference type="FunFam" id="3.30.200.20:FF:000003">
    <property type="entry name" value="Non-specific serine/threonine protein kinase"/>
    <property type="match status" value="1"/>
</dbReference>
<evidence type="ECO:0000256" key="6">
    <source>
        <dbReference type="ARBA" id="ARBA00022840"/>
    </source>
</evidence>
<evidence type="ECO:0000313" key="13">
    <source>
        <dbReference type="EMBL" id="KAF0031235.1"/>
    </source>
</evidence>
<dbReference type="GO" id="GO:0050321">
    <property type="term" value="F:tau-protein kinase activity"/>
    <property type="evidence" value="ECO:0007669"/>
    <property type="project" value="TreeGrafter"/>
</dbReference>
<reference evidence="14" key="4">
    <citation type="submission" date="2025-05" db="UniProtKB">
        <authorList>
            <consortium name="Ensembl"/>
        </authorList>
    </citation>
    <scope>IDENTIFICATION</scope>
</reference>
<organism evidence="13 15">
    <name type="scientific">Scophthalmus maximus</name>
    <name type="common">Turbot</name>
    <name type="synonym">Psetta maxima</name>
    <dbReference type="NCBI Taxonomy" id="52904"/>
    <lineage>
        <taxon>Eukaryota</taxon>
        <taxon>Metazoa</taxon>
        <taxon>Chordata</taxon>
        <taxon>Craniata</taxon>
        <taxon>Vertebrata</taxon>
        <taxon>Euteleostomi</taxon>
        <taxon>Actinopterygii</taxon>
        <taxon>Neopterygii</taxon>
        <taxon>Teleostei</taxon>
        <taxon>Neoteleostei</taxon>
        <taxon>Acanthomorphata</taxon>
        <taxon>Carangaria</taxon>
        <taxon>Pleuronectiformes</taxon>
        <taxon>Pleuronectoidei</taxon>
        <taxon>Scophthalmidae</taxon>
        <taxon>Scophthalmus</taxon>
    </lineage>
</organism>
<dbReference type="InterPro" id="IPR000719">
    <property type="entry name" value="Prot_kinase_dom"/>
</dbReference>
<dbReference type="PANTHER" id="PTHR24346:SF35">
    <property type="entry name" value="SERINE_THREONINE-PROTEIN KINASE NIM1-LIKE"/>
    <property type="match status" value="1"/>
</dbReference>
<evidence type="ECO:0000256" key="1">
    <source>
        <dbReference type="ARBA" id="ARBA00012513"/>
    </source>
</evidence>
<proteinExistence type="inferred from homology"/>
<reference evidence="14" key="2">
    <citation type="submission" date="2020-05" db="EMBL/GenBank/DDBJ databases">
        <authorList>
            <person name="Moser M."/>
        </authorList>
    </citation>
    <scope>NUCLEOTIDE SEQUENCE [LARGE SCALE GENOMIC DNA]</scope>
</reference>
<comment type="catalytic activity">
    <reaction evidence="8">
        <text>L-seryl-[protein] + ATP = O-phospho-L-seryl-[protein] + ADP + H(+)</text>
        <dbReference type="Rhea" id="RHEA:17989"/>
        <dbReference type="Rhea" id="RHEA-COMP:9863"/>
        <dbReference type="Rhea" id="RHEA-COMP:11604"/>
        <dbReference type="ChEBI" id="CHEBI:15378"/>
        <dbReference type="ChEBI" id="CHEBI:29999"/>
        <dbReference type="ChEBI" id="CHEBI:30616"/>
        <dbReference type="ChEBI" id="CHEBI:83421"/>
        <dbReference type="ChEBI" id="CHEBI:456216"/>
        <dbReference type="EC" id="2.7.11.1"/>
    </reaction>
</comment>
<dbReference type="Pfam" id="PF00069">
    <property type="entry name" value="Pkinase"/>
    <property type="match status" value="1"/>
</dbReference>
<keyword evidence="4 9" id="KW-0547">Nucleotide-binding</keyword>
<dbReference type="AlphaFoldDB" id="A0A6A4SF98"/>
<keyword evidence="3" id="KW-0808">Transferase</keyword>
<dbReference type="EC" id="2.7.11.1" evidence="1"/>
<comment type="similarity">
    <text evidence="10">Belongs to the protein kinase superfamily.</text>
</comment>
<dbReference type="GO" id="GO:0000226">
    <property type="term" value="P:microtubule cytoskeleton organization"/>
    <property type="evidence" value="ECO:0007669"/>
    <property type="project" value="TreeGrafter"/>
</dbReference>
<dbReference type="PROSITE" id="PS00108">
    <property type="entry name" value="PROTEIN_KINASE_ST"/>
    <property type="match status" value="1"/>
</dbReference>
<dbReference type="SUPFAM" id="SSF56112">
    <property type="entry name" value="Protein kinase-like (PK-like)"/>
    <property type="match status" value="1"/>
</dbReference>
<keyword evidence="2 10" id="KW-0723">Serine/threonine-protein kinase</keyword>
<name>A0A6A4SF98_SCOMX</name>
<dbReference type="CDD" id="cd14075">
    <property type="entry name" value="STKc_NIM1"/>
    <property type="match status" value="1"/>
</dbReference>
<feature type="domain" description="Protein kinase" evidence="12">
    <location>
        <begin position="68"/>
        <end position="320"/>
    </location>
</feature>
<evidence type="ECO:0000259" key="12">
    <source>
        <dbReference type="PROSITE" id="PS50011"/>
    </source>
</evidence>
<dbReference type="FunFam" id="1.10.510.10:FF:000571">
    <property type="entry name" value="Maternal embryonic leucine zipper kinase"/>
    <property type="match status" value="1"/>
</dbReference>
<dbReference type="GO" id="GO:0005524">
    <property type="term" value="F:ATP binding"/>
    <property type="evidence" value="ECO:0007669"/>
    <property type="project" value="UniProtKB-UniRule"/>
</dbReference>
<reference evidence="14" key="3">
    <citation type="submission" date="2023-05" db="EMBL/GenBank/DDBJ databases">
        <title>High-quality long-read genome of Scophthalmus maximus.</title>
        <authorList>
            <person name="Lien S."/>
            <person name="Martinez P."/>
        </authorList>
    </citation>
    <scope>NUCLEOTIDE SEQUENCE [LARGE SCALE GENOMIC DNA]</scope>
</reference>
<evidence type="ECO:0000256" key="10">
    <source>
        <dbReference type="RuleBase" id="RU000304"/>
    </source>
</evidence>
<dbReference type="GO" id="GO:0005737">
    <property type="term" value="C:cytoplasm"/>
    <property type="evidence" value="ECO:0007669"/>
    <property type="project" value="TreeGrafter"/>
</dbReference>
<dbReference type="RefSeq" id="XP_035464902.1">
    <property type="nucleotide sequence ID" value="XM_035609009.2"/>
</dbReference>
<dbReference type="InterPro" id="IPR017441">
    <property type="entry name" value="Protein_kinase_ATP_BS"/>
</dbReference>
<evidence type="ECO:0000256" key="4">
    <source>
        <dbReference type="ARBA" id="ARBA00022741"/>
    </source>
</evidence>
<dbReference type="GeneID" id="118285385"/>
<comment type="catalytic activity">
    <reaction evidence="7">
        <text>L-threonyl-[protein] + ATP = O-phospho-L-threonyl-[protein] + ADP + H(+)</text>
        <dbReference type="Rhea" id="RHEA:46608"/>
        <dbReference type="Rhea" id="RHEA-COMP:11060"/>
        <dbReference type="Rhea" id="RHEA-COMP:11605"/>
        <dbReference type="ChEBI" id="CHEBI:15378"/>
        <dbReference type="ChEBI" id="CHEBI:30013"/>
        <dbReference type="ChEBI" id="CHEBI:30616"/>
        <dbReference type="ChEBI" id="CHEBI:61977"/>
        <dbReference type="ChEBI" id="CHEBI:456216"/>
        <dbReference type="EC" id="2.7.11.1"/>
    </reaction>
</comment>
<dbReference type="PROSITE" id="PS50011">
    <property type="entry name" value="PROTEIN_KINASE_DOM"/>
    <property type="match status" value="1"/>
</dbReference>
<dbReference type="Proteomes" id="UP000438429">
    <property type="component" value="Unassembled WGS sequence"/>
</dbReference>
<feature type="binding site" evidence="9">
    <location>
        <position position="97"/>
    </location>
    <ligand>
        <name>ATP</name>
        <dbReference type="ChEBI" id="CHEBI:30616"/>
    </ligand>
</feature>
<accession>A0A6A4SF98</accession>
<dbReference type="GeneTree" id="ENSGT00940000166638"/>
<dbReference type="SMART" id="SM00220">
    <property type="entry name" value="S_TKc"/>
    <property type="match status" value="1"/>
</dbReference>
<evidence type="ECO:0000256" key="5">
    <source>
        <dbReference type="ARBA" id="ARBA00022777"/>
    </source>
</evidence>
<evidence type="ECO:0000256" key="3">
    <source>
        <dbReference type="ARBA" id="ARBA00022679"/>
    </source>
</evidence>
<dbReference type="PROSITE" id="PS00107">
    <property type="entry name" value="PROTEIN_KINASE_ATP"/>
    <property type="match status" value="1"/>
</dbReference>
<keyword evidence="6 9" id="KW-0067">ATP-binding</keyword>
<gene>
    <name evidence="14" type="primary">nim1kb</name>
    <name evidence="13" type="ORF">F2P81_015790</name>
</gene>
<evidence type="ECO:0000313" key="14">
    <source>
        <dbReference type="Ensembl" id="ENSSMAP00000037050.1"/>
    </source>
</evidence>
<sequence length="435" mass="49053">MPGGQYQVPSPKFHHSHYSLTDSSVAPSDDEEAEAPSCPTPLQKLSTDMCKDEKTIKELIIGRRVGFYKVRGEIGYGTFSRVKLAFHALTKDKVALKVLDKTKLDAQAQRLLSREISSMEQLQHPNVVRLYEVVETPSRLYLVLEYAGGGDLHNRICNEGKFNDNTSKITFAQILSAIKYIHNINIIHRDLKAENVLFTSGGCVKVADFGFSTRVSNRNDALDTFCGSPPYAAPELFRDECYLGPPVDVWAMGVLLFFMVTGTMPFRAETMGKLRRCIIDAAYAIPPWVAGPCQRLIRGILKTVPAERYAVDQMMGCDWLLPVEFPWSLVRHEPANPLQSLLGSESWDLEEEEEKEEVRSSLEELGFTTERLQNHQPKNSRNPVTGVYRILLHRAQKRRGCDCSPVVRGVVRDPKREGLRAYRGLRHTSKLCVLS</sequence>
<evidence type="ECO:0000256" key="9">
    <source>
        <dbReference type="PROSITE-ProRule" id="PRU10141"/>
    </source>
</evidence>
<evidence type="ECO:0000313" key="15">
    <source>
        <dbReference type="Proteomes" id="UP000438429"/>
    </source>
</evidence>
<dbReference type="EMBL" id="VEVO01000014">
    <property type="protein sequence ID" value="KAF0031235.1"/>
    <property type="molecule type" value="Genomic_DNA"/>
</dbReference>
<protein>
    <recommendedName>
        <fullName evidence="1">non-specific serine/threonine protein kinase</fullName>
        <ecNumber evidence="1">2.7.11.1</ecNumber>
    </recommendedName>
</protein>
<evidence type="ECO:0000256" key="11">
    <source>
        <dbReference type="SAM" id="MobiDB-lite"/>
    </source>
</evidence>
<dbReference type="PANTHER" id="PTHR24346">
    <property type="entry name" value="MAP/MICROTUBULE AFFINITY-REGULATING KINASE"/>
    <property type="match status" value="1"/>
</dbReference>
<dbReference type="OrthoDB" id="193931at2759"/>
<feature type="region of interest" description="Disordered" evidence="11">
    <location>
        <begin position="1"/>
        <end position="42"/>
    </location>
</feature>
<reference evidence="13 15" key="1">
    <citation type="submission" date="2019-06" db="EMBL/GenBank/DDBJ databases">
        <title>Draft genomes of female and male turbot (Scophthalmus maximus).</title>
        <authorList>
            <person name="Xu H."/>
            <person name="Xu X.-W."/>
            <person name="Shao C."/>
            <person name="Chen S."/>
        </authorList>
    </citation>
    <scope>NUCLEOTIDE SEQUENCE [LARGE SCALE GENOMIC DNA]</scope>
    <source>
        <strain evidence="13">Ysfricsl-2016a</strain>
        <tissue evidence="13">Blood</tissue>
    </source>
</reference>
<dbReference type="InterPro" id="IPR008271">
    <property type="entry name" value="Ser/Thr_kinase_AS"/>
</dbReference>
<dbReference type="Ensembl" id="ENSSMAT00000073020.1">
    <property type="protein sequence ID" value="ENSSMAP00000037050.1"/>
    <property type="gene ID" value="ENSSMAG00000030390.1"/>
</dbReference>
<dbReference type="InterPro" id="IPR011009">
    <property type="entry name" value="Kinase-like_dom_sf"/>
</dbReference>
<keyword evidence="5" id="KW-0418">Kinase</keyword>
<dbReference type="Gene3D" id="1.10.510.10">
    <property type="entry name" value="Transferase(Phosphotransferase) domain 1"/>
    <property type="match status" value="1"/>
</dbReference>
<dbReference type="Proteomes" id="UP000694558">
    <property type="component" value="Chromosome 16"/>
</dbReference>